<accession>A0ABV7LKJ0</accession>
<dbReference type="InterPro" id="IPR018376">
    <property type="entry name" value="Enoyl-CoA_hyd/isom_CS"/>
</dbReference>
<sequence length="256" mass="27008">MTDLLETRHDAGVVRLTLNRPAVRNALNSDLLAALADTLDQAAQDETVRCVVIHGADDHFAAGADINELAERSAGDGPGDPRLGHWQRIQRFPKPLIAAVEGYCLGGGCELALCADLLVVADDAQLGQPEIRLGLIPGAGGLQRLAITLGKARAMHLVLTGERITGREAHDWGLASQCCAHGEALDTALATAALLAKGPPLAQRLAKQAVLAATETPHQAAFELGRRSFELLLATDDKAEGIAAFRDKRSPTFRGA</sequence>
<organism evidence="4 5">
    <name type="scientific">Litchfieldella rifensis</name>
    <dbReference type="NCBI Taxonomy" id="762643"/>
    <lineage>
        <taxon>Bacteria</taxon>
        <taxon>Pseudomonadati</taxon>
        <taxon>Pseudomonadota</taxon>
        <taxon>Gammaproteobacteria</taxon>
        <taxon>Oceanospirillales</taxon>
        <taxon>Halomonadaceae</taxon>
        <taxon>Litchfieldella</taxon>
    </lineage>
</organism>
<keyword evidence="5" id="KW-1185">Reference proteome</keyword>
<comment type="similarity">
    <text evidence="1 3">Belongs to the enoyl-CoA hydratase/isomerase family.</text>
</comment>
<proteinExistence type="inferred from homology"/>
<evidence type="ECO:0000256" key="3">
    <source>
        <dbReference type="RuleBase" id="RU003707"/>
    </source>
</evidence>
<name>A0ABV7LKJ0_9GAMM</name>
<dbReference type="InterPro" id="IPR001753">
    <property type="entry name" value="Enoyl-CoA_hydra/iso"/>
</dbReference>
<dbReference type="CDD" id="cd06558">
    <property type="entry name" value="crotonase-like"/>
    <property type="match status" value="1"/>
</dbReference>
<dbReference type="EMBL" id="JBHRUG010000009">
    <property type="protein sequence ID" value="MFC3282884.1"/>
    <property type="molecule type" value="Genomic_DNA"/>
</dbReference>
<dbReference type="InterPro" id="IPR014748">
    <property type="entry name" value="Enoyl-CoA_hydra_C"/>
</dbReference>
<dbReference type="Pfam" id="PF00378">
    <property type="entry name" value="ECH_1"/>
    <property type="match status" value="1"/>
</dbReference>
<dbReference type="InterPro" id="IPR029045">
    <property type="entry name" value="ClpP/crotonase-like_dom_sf"/>
</dbReference>
<dbReference type="Gene3D" id="1.10.12.10">
    <property type="entry name" value="Lyase 2-enoyl-coa Hydratase, Chain A, domain 2"/>
    <property type="match status" value="1"/>
</dbReference>
<evidence type="ECO:0000256" key="1">
    <source>
        <dbReference type="ARBA" id="ARBA00005254"/>
    </source>
</evidence>
<dbReference type="RefSeq" id="WP_386771954.1">
    <property type="nucleotide sequence ID" value="NZ_JBHRUG010000009.1"/>
</dbReference>
<evidence type="ECO:0000313" key="5">
    <source>
        <dbReference type="Proteomes" id="UP001595579"/>
    </source>
</evidence>
<dbReference type="SUPFAM" id="SSF52096">
    <property type="entry name" value="ClpP/crotonase"/>
    <property type="match status" value="1"/>
</dbReference>
<protein>
    <submittedName>
        <fullName evidence="4">Enoyl-CoA hydratase-related protein</fullName>
    </submittedName>
</protein>
<keyword evidence="2" id="KW-0456">Lyase</keyword>
<evidence type="ECO:0000313" key="4">
    <source>
        <dbReference type="EMBL" id="MFC3282884.1"/>
    </source>
</evidence>
<evidence type="ECO:0000256" key="2">
    <source>
        <dbReference type="ARBA" id="ARBA00023239"/>
    </source>
</evidence>
<dbReference type="PROSITE" id="PS00166">
    <property type="entry name" value="ENOYL_COA_HYDRATASE"/>
    <property type="match status" value="1"/>
</dbReference>
<comment type="caution">
    <text evidence="4">The sequence shown here is derived from an EMBL/GenBank/DDBJ whole genome shotgun (WGS) entry which is preliminary data.</text>
</comment>
<dbReference type="PANTHER" id="PTHR11941:SF54">
    <property type="entry name" value="ENOYL-COA HYDRATASE, MITOCHONDRIAL"/>
    <property type="match status" value="1"/>
</dbReference>
<gene>
    <name evidence="4" type="ORF">ACFOEV_04585</name>
</gene>
<dbReference type="Proteomes" id="UP001595579">
    <property type="component" value="Unassembled WGS sequence"/>
</dbReference>
<dbReference type="PANTHER" id="PTHR11941">
    <property type="entry name" value="ENOYL-COA HYDRATASE-RELATED"/>
    <property type="match status" value="1"/>
</dbReference>
<reference evidence="5" key="1">
    <citation type="journal article" date="2019" name="Int. J. Syst. Evol. Microbiol.">
        <title>The Global Catalogue of Microorganisms (GCM) 10K type strain sequencing project: providing services to taxonomists for standard genome sequencing and annotation.</title>
        <authorList>
            <consortium name="The Broad Institute Genomics Platform"/>
            <consortium name="The Broad Institute Genome Sequencing Center for Infectious Disease"/>
            <person name="Wu L."/>
            <person name="Ma J."/>
        </authorList>
    </citation>
    <scope>NUCLEOTIDE SEQUENCE [LARGE SCALE GENOMIC DNA]</scope>
    <source>
        <strain evidence="5">CECT 7698</strain>
    </source>
</reference>
<dbReference type="Gene3D" id="3.90.226.10">
    <property type="entry name" value="2-enoyl-CoA Hydratase, Chain A, domain 1"/>
    <property type="match status" value="1"/>
</dbReference>